<feature type="domain" description="BRCT" evidence="3">
    <location>
        <begin position="1"/>
        <end position="82"/>
    </location>
</feature>
<evidence type="ECO:0000259" key="3">
    <source>
        <dbReference type="PROSITE" id="PS50172"/>
    </source>
</evidence>
<feature type="compositionally biased region" description="Polar residues" evidence="2">
    <location>
        <begin position="1306"/>
        <end position="1315"/>
    </location>
</feature>
<dbReference type="PROSITE" id="PS50172">
    <property type="entry name" value="BRCT"/>
    <property type="match status" value="5"/>
</dbReference>
<gene>
    <name evidence="4" type="primary">DPB11</name>
    <name evidence="4" type="ORF">H4219_004191</name>
</gene>
<dbReference type="GO" id="GO:0033314">
    <property type="term" value="P:mitotic DNA replication checkpoint signaling"/>
    <property type="evidence" value="ECO:0007669"/>
    <property type="project" value="TreeGrafter"/>
</dbReference>
<feature type="region of interest" description="Disordered" evidence="2">
    <location>
        <begin position="243"/>
        <end position="291"/>
    </location>
</feature>
<dbReference type="GO" id="GO:0006270">
    <property type="term" value="P:DNA replication initiation"/>
    <property type="evidence" value="ECO:0007669"/>
    <property type="project" value="TreeGrafter"/>
</dbReference>
<dbReference type="EMBL" id="JANBPU010000136">
    <property type="protein sequence ID" value="KAJ1915661.1"/>
    <property type="molecule type" value="Genomic_DNA"/>
</dbReference>
<dbReference type="InterPro" id="IPR001357">
    <property type="entry name" value="BRCT_dom"/>
</dbReference>
<organism evidence="4 5">
    <name type="scientific">Mycoemilia scoparia</name>
    <dbReference type="NCBI Taxonomy" id="417184"/>
    <lineage>
        <taxon>Eukaryota</taxon>
        <taxon>Fungi</taxon>
        <taxon>Fungi incertae sedis</taxon>
        <taxon>Zoopagomycota</taxon>
        <taxon>Kickxellomycotina</taxon>
        <taxon>Kickxellomycetes</taxon>
        <taxon>Kickxellales</taxon>
        <taxon>Kickxellaceae</taxon>
        <taxon>Mycoemilia</taxon>
    </lineage>
</organism>
<feature type="region of interest" description="Disordered" evidence="2">
    <location>
        <begin position="472"/>
        <end position="508"/>
    </location>
</feature>
<dbReference type="GO" id="GO:0007095">
    <property type="term" value="P:mitotic G2 DNA damage checkpoint signaling"/>
    <property type="evidence" value="ECO:0007669"/>
    <property type="project" value="TreeGrafter"/>
</dbReference>
<name>A0A9W7ZSZ2_9FUNG</name>
<dbReference type="Proteomes" id="UP001150538">
    <property type="component" value="Unassembled WGS sequence"/>
</dbReference>
<feature type="domain" description="BRCT" evidence="3">
    <location>
        <begin position="168"/>
        <end position="225"/>
    </location>
</feature>
<feature type="compositionally biased region" description="Basic and acidic residues" evidence="2">
    <location>
        <begin position="281"/>
        <end position="291"/>
    </location>
</feature>
<proteinExistence type="predicted"/>
<sequence length="1452" mass="163409">MTGILQGLTISCSGFDLDEREEIYSHVKELGGNVKENLTTVVTHLIARTSVGSEKYKAAVYAGIPIVIPNFIVDCVNKSKELVEALSQRKKYHRKSCIQSDEEDSTDELFLDADEQAKIIEKITRKNRILPFTGLRICVTGLYPEDRSRIEALLFGQRDDNGNIVGGGGSYSPDLYKTCTHLIANKPSGNKYNYAKMWGIYIVSPHWFEDSVAAGTCQDEERYPAGEPPISFDKIAPKYIGSQGQVPETVGPASHNHQSPLTPDSPNSKCETANDNVDPGDEQKNIKQESTDSKSRFLNSCVFALSEEALSTTRRKEWCKKITFVGGSWISEDAFREKIARGTAEIINFESDETGNYRCNRSVLLEWGSGSLPITHYLIDDSDELCPADLKILEEYNNILCWAQAQTQMQEPLPRPYIIQCGWLRSSIKKGKMLDLDEFLITWPFPERLSKYEKVVALPKPQYPPSKYIQKRSLTNNENLRENTETKHNQGSRRDNYHPHFEQKDDGPHSSVEAFKNNMLALGVPNKKHTGVLLRASSTGSPMPISNKTGFYKNIQDYNNHIGRPKPMGKEIDNTVSHKTHHHPAATESHVTAQNESSRHEKIKPNDKDEPQTPLQNNTKADDNEGEDYDLRAKKGDIFKSLLFCCVGFSRKASEMVKDLVTGQQAIFHSLIRPPRSLKQDEVARYEWWTNALKQVKIQAQGQAHLMYIVAPLQGFADISIIQKVSKNIQSCNLVTECWLERCLEDDVCYTSTFSPDDVFVENVREMTDSLFRPISYSLPIPGSGKIIASISGFEGIEREHICKLCTILGFEFSERFFRRMTHLICSKPFRGEKYKRALKWGVEVVDLNWLYSIATTGIIPQSDSEKTETATRTSPRDEGEAQDNLKGNQTGADASFLATSIMQESMVKSKAVVVQSGSKVDNTMLFEESMNEDKISEPQQNQPASTPAKKLLISTNGSFLTPKHIDKAGQTPSMITPRYSSMRDTGSLYCTPGATPLNQALDRNLQAAITNLHTKGIGPDNPENSSGTEPTDKQNFPQTDANRIPFQDQTSFKNSRNLPLSGVVCCLSQRLFHRKQELIGLATELGARLVSRLEVGKTSYYIHQSTREREAGKDFNTAKRNNIPVVSPWWLYACRDEGGIVDPLFYSHTYQPNKALALFSPKKNNVLRPTYRQSPRKEQHQLHQPQVLQQIEQPVFTKNPHQNALRSSTFNDNREGATKSGYATENHNTVAHPPVIEKAPQKAVPEPAVATNSSTAGVNDYPAQKAGIKRPSGDAFDSLLDKHQSLMNKRRFRLSNADSSKHRQPSFSSNSIVQQGRKESSNIQTTVKMPQMSPLGNNNMESQIEFHPESYDTEQSLPIYGSQQVYEDESFIEKENLLSRRYAQDPTGKRLDFGNHKAIRGEQPALKKDPSQIVMYSDDPDSIEERKRLLNQLLNTSKATDQDLQHHHPRN</sequence>
<dbReference type="OrthoDB" id="251770at2759"/>
<feature type="compositionally biased region" description="Polar residues" evidence="2">
    <location>
        <begin position="1023"/>
        <end position="1051"/>
    </location>
</feature>
<feature type="region of interest" description="Disordered" evidence="2">
    <location>
        <begin position="557"/>
        <end position="627"/>
    </location>
</feature>
<dbReference type="SMART" id="SM00292">
    <property type="entry name" value="BRCT"/>
    <property type="match status" value="4"/>
</dbReference>
<keyword evidence="4" id="KW-0418">Kinase</keyword>
<dbReference type="GO" id="GO:0016301">
    <property type="term" value="F:kinase activity"/>
    <property type="evidence" value="ECO:0007669"/>
    <property type="project" value="UniProtKB-KW"/>
</dbReference>
<feature type="region of interest" description="Disordered" evidence="2">
    <location>
        <begin position="863"/>
        <end position="890"/>
    </location>
</feature>
<keyword evidence="4" id="KW-0808">Transferase</keyword>
<feature type="domain" description="BRCT" evidence="3">
    <location>
        <begin position="1056"/>
        <end position="1149"/>
    </location>
</feature>
<comment type="caution">
    <text evidence="4">The sequence shown here is derived from an EMBL/GenBank/DDBJ whole genome shotgun (WGS) entry which is preliminary data.</text>
</comment>
<keyword evidence="1" id="KW-0677">Repeat</keyword>
<feature type="domain" description="BRCT" evidence="3">
    <location>
        <begin position="789"/>
        <end position="853"/>
    </location>
</feature>
<accession>A0A9W7ZSZ2</accession>
<dbReference type="InterPro" id="IPR059215">
    <property type="entry name" value="BRCT2_TopBP1-like"/>
</dbReference>
<feature type="compositionally biased region" description="Basic and acidic residues" evidence="2">
    <location>
        <begin position="1441"/>
        <end position="1452"/>
    </location>
</feature>
<dbReference type="InterPro" id="IPR036420">
    <property type="entry name" value="BRCT_dom_sf"/>
</dbReference>
<feature type="region of interest" description="Disordered" evidence="2">
    <location>
        <begin position="1203"/>
        <end position="1227"/>
    </location>
</feature>
<feature type="region of interest" description="Disordered" evidence="2">
    <location>
        <begin position="1387"/>
        <end position="1452"/>
    </location>
</feature>
<feature type="compositionally biased region" description="Basic and acidic residues" evidence="2">
    <location>
        <begin position="864"/>
        <end position="880"/>
    </location>
</feature>
<dbReference type="PANTHER" id="PTHR13561:SF20">
    <property type="entry name" value="DNA TOPOISOMERASE 2-BINDING PROTEIN 1"/>
    <property type="match status" value="1"/>
</dbReference>
<dbReference type="Gene3D" id="3.40.50.10190">
    <property type="entry name" value="BRCT domain"/>
    <property type="match status" value="6"/>
</dbReference>
<reference evidence="4" key="1">
    <citation type="submission" date="2022-07" db="EMBL/GenBank/DDBJ databases">
        <title>Phylogenomic reconstructions and comparative analyses of Kickxellomycotina fungi.</title>
        <authorList>
            <person name="Reynolds N.K."/>
            <person name="Stajich J.E."/>
            <person name="Barry K."/>
            <person name="Grigoriev I.V."/>
            <person name="Crous P."/>
            <person name="Smith M.E."/>
        </authorList>
    </citation>
    <scope>NUCLEOTIDE SEQUENCE</scope>
    <source>
        <strain evidence="4">NBRC 100468</strain>
    </source>
</reference>
<keyword evidence="5" id="KW-1185">Reference proteome</keyword>
<evidence type="ECO:0000256" key="1">
    <source>
        <dbReference type="ARBA" id="ARBA00022737"/>
    </source>
</evidence>
<dbReference type="SUPFAM" id="SSF52113">
    <property type="entry name" value="BRCT domain"/>
    <property type="match status" value="5"/>
</dbReference>
<dbReference type="Pfam" id="PF00533">
    <property type="entry name" value="BRCT"/>
    <property type="match status" value="1"/>
</dbReference>
<protein>
    <submittedName>
        <fullName evidence="4">Protein kinase activating protein dpb11</fullName>
    </submittedName>
</protein>
<feature type="compositionally biased region" description="Polar residues" evidence="2">
    <location>
        <begin position="255"/>
        <end position="275"/>
    </location>
</feature>
<dbReference type="Pfam" id="PF12738">
    <property type="entry name" value="PTCB-BRCT"/>
    <property type="match status" value="3"/>
</dbReference>
<evidence type="ECO:0000313" key="5">
    <source>
        <dbReference type="Proteomes" id="UP001150538"/>
    </source>
</evidence>
<evidence type="ECO:0000313" key="4">
    <source>
        <dbReference type="EMBL" id="KAJ1915661.1"/>
    </source>
</evidence>
<feature type="region of interest" description="Disordered" evidence="2">
    <location>
        <begin position="1014"/>
        <end position="1051"/>
    </location>
</feature>
<feature type="compositionally biased region" description="Basic and acidic residues" evidence="2">
    <location>
        <begin position="479"/>
        <end position="508"/>
    </location>
</feature>
<evidence type="ECO:0000256" key="2">
    <source>
        <dbReference type="SAM" id="MobiDB-lite"/>
    </source>
</evidence>
<dbReference type="CDD" id="cd00027">
    <property type="entry name" value="BRCT"/>
    <property type="match status" value="2"/>
</dbReference>
<feature type="region of interest" description="Disordered" evidence="2">
    <location>
        <begin position="1296"/>
        <end position="1323"/>
    </location>
</feature>
<feature type="compositionally biased region" description="Basic and acidic residues" evidence="2">
    <location>
        <begin position="597"/>
        <end position="611"/>
    </location>
</feature>
<dbReference type="PANTHER" id="PTHR13561">
    <property type="entry name" value="DNA REPLICATION REGULATOR DPB11-RELATED"/>
    <property type="match status" value="1"/>
</dbReference>
<dbReference type="CDD" id="cd17731">
    <property type="entry name" value="BRCT_TopBP1_rpt2_like"/>
    <property type="match status" value="1"/>
</dbReference>
<feature type="compositionally biased region" description="Polar residues" evidence="2">
    <location>
        <begin position="1203"/>
        <end position="1212"/>
    </location>
</feature>
<feature type="domain" description="BRCT" evidence="3">
    <location>
        <begin position="293"/>
        <end position="441"/>
    </location>
</feature>